<name>A0A7S4T4C6_9STRA</name>
<evidence type="ECO:0000313" key="3">
    <source>
        <dbReference type="EMBL" id="CAE4665050.1"/>
    </source>
</evidence>
<reference evidence="3" key="1">
    <citation type="submission" date="2021-01" db="EMBL/GenBank/DDBJ databases">
        <authorList>
            <person name="Corre E."/>
            <person name="Pelletier E."/>
            <person name="Niang G."/>
            <person name="Scheremetjew M."/>
            <person name="Finn R."/>
            <person name="Kale V."/>
            <person name="Holt S."/>
            <person name="Cochrane G."/>
            <person name="Meng A."/>
            <person name="Brown T."/>
            <person name="Cohen L."/>
        </authorList>
    </citation>
    <scope>NUCLEOTIDE SEQUENCE</scope>
    <source>
        <strain evidence="3">GSO104</strain>
    </source>
</reference>
<keyword evidence="2" id="KW-0812">Transmembrane</keyword>
<sequence>MKKEQNETTSASQERVTETLTTTYINENNGARSSMSSIELDDTDHTTSTSVIEEDNAKTRVKHFSFKEDDMLSNTSSDAMNLALDGRVYTTPVQFDHAEVIVVSPSNFSEGDTLRLDVGNNQIVVVQVPPGGATKGETFRGVYRIFPHTKPNPSPHDFRKDPHPHHYPQMYSHHWNSGLWDCCKFGPYHQSFIGAFCCNCVLLAQVMTRMNLNHLGKRDSRSIYQATVKRILIIFAIYYMARAILLRSLIVSLTPIRDEQEDNKNENDDDITTVVLLGVGFVLDFMIAAYSVLLLLRTRRAVRERYAIAGGGTCADDFCEPLCCYCCSLSQMARQSANYEQRDARWCTATGISTEFDEEYGLYASVPAASMERDIV</sequence>
<dbReference type="InterPro" id="IPR006461">
    <property type="entry name" value="PLAC_motif_containing"/>
</dbReference>
<dbReference type="EMBL" id="HBNS01059212">
    <property type="protein sequence ID" value="CAE4665050.1"/>
    <property type="molecule type" value="Transcribed_RNA"/>
</dbReference>
<proteinExistence type="predicted"/>
<feature type="transmembrane region" description="Helical" evidence="2">
    <location>
        <begin position="271"/>
        <end position="296"/>
    </location>
</feature>
<feature type="region of interest" description="Disordered" evidence="1">
    <location>
        <begin position="22"/>
        <end position="43"/>
    </location>
</feature>
<accession>A0A7S4T4C6</accession>
<dbReference type="AlphaFoldDB" id="A0A7S4T4C6"/>
<feature type="compositionally biased region" description="Polar residues" evidence="1">
    <location>
        <begin position="22"/>
        <end position="37"/>
    </location>
</feature>
<evidence type="ECO:0000256" key="2">
    <source>
        <dbReference type="SAM" id="Phobius"/>
    </source>
</evidence>
<organism evidence="3">
    <name type="scientific">Ditylum brightwellii</name>
    <dbReference type="NCBI Taxonomy" id="49249"/>
    <lineage>
        <taxon>Eukaryota</taxon>
        <taxon>Sar</taxon>
        <taxon>Stramenopiles</taxon>
        <taxon>Ochrophyta</taxon>
        <taxon>Bacillariophyta</taxon>
        <taxon>Mediophyceae</taxon>
        <taxon>Lithodesmiophycidae</taxon>
        <taxon>Lithodesmiales</taxon>
        <taxon>Lithodesmiaceae</taxon>
        <taxon>Ditylum</taxon>
    </lineage>
</organism>
<feature type="transmembrane region" description="Helical" evidence="2">
    <location>
        <begin position="231"/>
        <end position="251"/>
    </location>
</feature>
<keyword evidence="2" id="KW-1133">Transmembrane helix</keyword>
<gene>
    <name evidence="3" type="ORF">DBRI00130_LOCUS42572</name>
</gene>
<keyword evidence="2" id="KW-0472">Membrane</keyword>
<protein>
    <submittedName>
        <fullName evidence="3">Uncharacterized protein</fullName>
    </submittedName>
</protein>
<dbReference type="Pfam" id="PF04749">
    <property type="entry name" value="PLAC8"/>
    <property type="match status" value="1"/>
</dbReference>
<dbReference type="NCBIfam" id="TIGR01571">
    <property type="entry name" value="A_thal_Cys_rich"/>
    <property type="match status" value="1"/>
</dbReference>
<evidence type="ECO:0000256" key="1">
    <source>
        <dbReference type="SAM" id="MobiDB-lite"/>
    </source>
</evidence>